<evidence type="ECO:0000313" key="1">
    <source>
        <dbReference type="EMBL" id="PIU33389.1"/>
    </source>
</evidence>
<comment type="caution">
    <text evidence="1">The sequence shown here is derived from an EMBL/GenBank/DDBJ whole genome shotgun (WGS) entry which is preliminary data.</text>
</comment>
<protein>
    <recommendedName>
        <fullName evidence="3">Peptidase C39-like domain-containing protein</fullName>
    </recommendedName>
</protein>
<dbReference type="AlphaFoldDB" id="A0A2M6YQF2"/>
<organism evidence="1 2">
    <name type="scientific">Candidatus Shapirobacteria bacterium CG07_land_8_20_14_0_80_39_12</name>
    <dbReference type="NCBI Taxonomy" id="1974480"/>
    <lineage>
        <taxon>Bacteria</taxon>
        <taxon>Candidatus Shapironibacteriota</taxon>
    </lineage>
</organism>
<gene>
    <name evidence="1" type="ORF">COT04_00260</name>
</gene>
<dbReference type="EMBL" id="PEXA01000009">
    <property type="protein sequence ID" value="PIU33389.1"/>
    <property type="molecule type" value="Genomic_DNA"/>
</dbReference>
<dbReference type="Proteomes" id="UP000229559">
    <property type="component" value="Unassembled WGS sequence"/>
</dbReference>
<evidence type="ECO:0000313" key="2">
    <source>
        <dbReference type="Proteomes" id="UP000229559"/>
    </source>
</evidence>
<evidence type="ECO:0008006" key="3">
    <source>
        <dbReference type="Google" id="ProtNLM"/>
    </source>
</evidence>
<accession>A0A2M6YQF2</accession>
<reference evidence="2" key="1">
    <citation type="submission" date="2017-09" db="EMBL/GenBank/DDBJ databases">
        <title>Depth-based differentiation of microbial function through sediment-hosted aquifers and enrichment of novel symbionts in the deep terrestrial subsurface.</title>
        <authorList>
            <person name="Probst A.J."/>
            <person name="Ladd B."/>
            <person name="Jarett J.K."/>
            <person name="Geller-Mcgrath D.E."/>
            <person name="Sieber C.M.K."/>
            <person name="Emerson J.B."/>
            <person name="Anantharaman K."/>
            <person name="Thomas B.C."/>
            <person name="Malmstrom R."/>
            <person name="Stieglmeier M."/>
            <person name="Klingl A."/>
            <person name="Woyke T."/>
            <person name="Ryan C.M."/>
            <person name="Banfield J.F."/>
        </authorList>
    </citation>
    <scope>NUCLEOTIDE SEQUENCE [LARGE SCALE GENOMIC DNA]</scope>
</reference>
<name>A0A2M6YQF2_9BACT</name>
<sequence>MLKIPYFKSYRNACALACYTMVAKYFFPKTTFNQIAKISQWEPGYAIWGFKFWYWLMEKGIKIDDYDLIDYEAWVKEGVEGLRKSVSKRVFEDYQKYSKDLGILTKDIPMVINHKNFTYHRQKPTFKDLLQAFRQGAVCEVTLNRKIFDKRKRDFFHRVVVVDIDDKNVTFHDPRRRLPRPNRKEKLELFKKAWLEDLPEPELCVYRKN</sequence>
<proteinExistence type="predicted"/>